<dbReference type="AlphaFoldDB" id="A0A8S9FM42"/>
<evidence type="ECO:0000313" key="1">
    <source>
        <dbReference type="EMBL" id="KAF2533447.1"/>
    </source>
</evidence>
<reference evidence="1" key="1">
    <citation type="submission" date="2019-12" db="EMBL/GenBank/DDBJ databases">
        <title>Genome sequencing and annotation of Brassica cretica.</title>
        <authorList>
            <person name="Studholme D.J."/>
            <person name="Sarris P.F."/>
        </authorList>
    </citation>
    <scope>NUCLEOTIDE SEQUENCE</scope>
    <source>
        <strain evidence="1">PFS-102/07</strain>
        <tissue evidence="1">Leaf</tissue>
    </source>
</reference>
<dbReference type="EMBL" id="QGKY02002305">
    <property type="protein sequence ID" value="KAF2533447.1"/>
    <property type="molecule type" value="Genomic_DNA"/>
</dbReference>
<organism evidence="1">
    <name type="scientific">Brassica cretica</name>
    <name type="common">Mustard</name>
    <dbReference type="NCBI Taxonomy" id="69181"/>
    <lineage>
        <taxon>Eukaryota</taxon>
        <taxon>Viridiplantae</taxon>
        <taxon>Streptophyta</taxon>
        <taxon>Embryophyta</taxon>
        <taxon>Tracheophyta</taxon>
        <taxon>Spermatophyta</taxon>
        <taxon>Magnoliopsida</taxon>
        <taxon>eudicotyledons</taxon>
        <taxon>Gunneridae</taxon>
        <taxon>Pentapetalae</taxon>
        <taxon>rosids</taxon>
        <taxon>malvids</taxon>
        <taxon>Brassicales</taxon>
        <taxon>Brassicaceae</taxon>
        <taxon>Brassiceae</taxon>
        <taxon>Brassica</taxon>
    </lineage>
</organism>
<comment type="caution">
    <text evidence="1">The sequence shown here is derived from an EMBL/GenBank/DDBJ whole genome shotgun (WGS) entry which is preliminary data.</text>
</comment>
<proteinExistence type="predicted"/>
<protein>
    <submittedName>
        <fullName evidence="1">Uncharacterized protein</fullName>
    </submittedName>
</protein>
<name>A0A8S9FM42_BRACR</name>
<sequence length="64" mass="7171">MFFQHTGSTPFRQVARDSGMVKVTASSGENAATLGASEPYQKKYEFLREIGKERELPTPLKGFF</sequence>
<gene>
    <name evidence="1" type="ORF">F2Q70_00031262</name>
</gene>
<accession>A0A8S9FM42</accession>